<evidence type="ECO:0000313" key="1">
    <source>
        <dbReference type="EMBL" id="MCW0342710.1"/>
    </source>
</evidence>
<accession>A0AAJ1CVQ7</accession>
<organism evidence="1 2">
    <name type="scientific">Pantoea ananas</name>
    <name type="common">Erwinia uredovora</name>
    <dbReference type="NCBI Taxonomy" id="553"/>
    <lineage>
        <taxon>Bacteria</taxon>
        <taxon>Pseudomonadati</taxon>
        <taxon>Pseudomonadota</taxon>
        <taxon>Gammaproteobacteria</taxon>
        <taxon>Enterobacterales</taxon>
        <taxon>Erwiniaceae</taxon>
        <taxon>Pantoea</taxon>
    </lineage>
</organism>
<reference evidence="1" key="1">
    <citation type="submission" date="2022-06" db="EMBL/GenBank/DDBJ databases">
        <title>Dynamics of rice microbiomes reveals core vertical transmitted seed endophytes.</title>
        <authorList>
            <person name="Liao K."/>
            <person name="Zhang X."/>
        </authorList>
    </citation>
    <scope>NUCLEOTIDE SEQUENCE</scope>
    <source>
        <strain evidence="1">JT1-17</strain>
    </source>
</reference>
<protein>
    <submittedName>
        <fullName evidence="1">Uncharacterized protein</fullName>
    </submittedName>
</protein>
<name>A0AAJ1CVQ7_PANAN</name>
<evidence type="ECO:0000313" key="2">
    <source>
        <dbReference type="Proteomes" id="UP001208888"/>
    </source>
</evidence>
<comment type="caution">
    <text evidence="1">The sequence shown here is derived from an EMBL/GenBank/DDBJ whole genome shotgun (WGS) entry which is preliminary data.</text>
</comment>
<gene>
    <name evidence="1" type="ORF">NB703_000803</name>
</gene>
<sequence>MELKELNTTIAYYGQDATGFLFHNFLVAFDSTFNQSYHIKIKDFFERNKCISKWMIFSDYVLHDKNKPNDVITFSILPYTEDFFKLGKKIESLSFKDTKKLKRINNEFIKFIKNSEILNLSILLPKERKLDSVNEREMLKTRYKMAIKQVQLWVKNQGKYKHFEVFLKNLMLILEELDKTGCNLKAIRDIEIVSSLTAYIAFQISQLIKIDTIGWFSDRDAMLSYKIAKFSKPMIFDLAFNTYHILMFNVNEEYEEEFVFGLPETEGRVWYDSYNRVPDLIAATLADYNYKENISSHDKYLPVIEDILASNDKSIIYKISFNDSKNSFSASVITLELI</sequence>
<proteinExistence type="predicted"/>
<dbReference type="Proteomes" id="UP001208888">
    <property type="component" value="Unassembled WGS sequence"/>
</dbReference>
<dbReference type="AlphaFoldDB" id="A0AAJ1CVQ7"/>
<dbReference type="RefSeq" id="WP_105078799.1">
    <property type="nucleotide sequence ID" value="NZ_JABDZO010000004.1"/>
</dbReference>
<dbReference type="EMBL" id="JANFVX010000002">
    <property type="protein sequence ID" value="MCW0342710.1"/>
    <property type="molecule type" value="Genomic_DNA"/>
</dbReference>